<dbReference type="SUPFAM" id="SSF82199">
    <property type="entry name" value="SET domain"/>
    <property type="match status" value="1"/>
</dbReference>
<dbReference type="Proteomes" id="UP001391051">
    <property type="component" value="Unassembled WGS sequence"/>
</dbReference>
<feature type="compositionally biased region" description="Basic and acidic residues" evidence="3">
    <location>
        <begin position="36"/>
        <end position="51"/>
    </location>
</feature>
<feature type="domain" description="SET" evidence="4">
    <location>
        <begin position="115"/>
        <end position="229"/>
    </location>
</feature>
<gene>
    <name evidence="5" type="ORF">PG986_010232</name>
</gene>
<dbReference type="InterPro" id="IPR001214">
    <property type="entry name" value="SET_dom"/>
</dbReference>
<dbReference type="EMBL" id="JAQQWE010000006">
    <property type="protein sequence ID" value="KAK7949346.1"/>
    <property type="molecule type" value="Genomic_DNA"/>
</dbReference>
<dbReference type="RefSeq" id="XP_066698852.1">
    <property type="nucleotide sequence ID" value="XM_066846454.1"/>
</dbReference>
<evidence type="ECO:0000259" key="4">
    <source>
        <dbReference type="PROSITE" id="PS50280"/>
    </source>
</evidence>
<name>A0ABR1QB78_9PEZI</name>
<proteinExistence type="predicted"/>
<evidence type="ECO:0000256" key="3">
    <source>
        <dbReference type="SAM" id="MobiDB-lite"/>
    </source>
</evidence>
<dbReference type="PANTHER" id="PTHR45747:SF4">
    <property type="entry name" value="HISTONE-LYSINE N-METHYLTRANSFERASE E(Z)"/>
    <property type="match status" value="1"/>
</dbReference>
<dbReference type="GeneID" id="92079516"/>
<evidence type="ECO:0000256" key="2">
    <source>
        <dbReference type="ARBA" id="ARBA00023163"/>
    </source>
</evidence>
<dbReference type="Gene3D" id="2.170.270.10">
    <property type="entry name" value="SET domain"/>
    <property type="match status" value="1"/>
</dbReference>
<dbReference type="PANTHER" id="PTHR45747">
    <property type="entry name" value="HISTONE-LYSINE N-METHYLTRANSFERASE E(Z)"/>
    <property type="match status" value="1"/>
</dbReference>
<comment type="caution">
    <text evidence="5">The sequence shown here is derived from an EMBL/GenBank/DDBJ whole genome shotgun (WGS) entry which is preliminary data.</text>
</comment>
<dbReference type="InterPro" id="IPR046341">
    <property type="entry name" value="SET_dom_sf"/>
</dbReference>
<evidence type="ECO:0000256" key="1">
    <source>
        <dbReference type="ARBA" id="ARBA00023015"/>
    </source>
</evidence>
<keyword evidence="2" id="KW-0804">Transcription</keyword>
<accession>A0ABR1QB78</accession>
<sequence>MLYQAPPPPPPPSPAPAPGPATAPAGPLLRRSARIAAKEAAKKAARAEARAKAAAPNPPPPPPPHKSETELNIAEILRFRIDDVACEVCKEFGDQCEGDACYARYLRGPVRRFDRAVELREAGDMGLGLFLKDDLARPIRKQEMLGQYLGELVPASGRGSRIPNYTYAFDLGGVATVDAREFGNYTRFANHHCKPNVGVRMAMIGRRQTILLEANRDLYPGEQLFIHYGRSYFEGRRIFCLCDAISMPHMPK</sequence>
<keyword evidence="1" id="KW-0805">Transcription regulation</keyword>
<dbReference type="Pfam" id="PF00856">
    <property type="entry name" value="SET"/>
    <property type="match status" value="1"/>
</dbReference>
<organism evidence="5 6">
    <name type="scientific">Apiospora aurea</name>
    <dbReference type="NCBI Taxonomy" id="335848"/>
    <lineage>
        <taxon>Eukaryota</taxon>
        <taxon>Fungi</taxon>
        <taxon>Dikarya</taxon>
        <taxon>Ascomycota</taxon>
        <taxon>Pezizomycotina</taxon>
        <taxon>Sordariomycetes</taxon>
        <taxon>Xylariomycetidae</taxon>
        <taxon>Amphisphaeriales</taxon>
        <taxon>Apiosporaceae</taxon>
        <taxon>Apiospora</taxon>
    </lineage>
</organism>
<keyword evidence="6" id="KW-1185">Reference proteome</keyword>
<dbReference type="SMART" id="SM00317">
    <property type="entry name" value="SET"/>
    <property type="match status" value="1"/>
</dbReference>
<feature type="region of interest" description="Disordered" evidence="3">
    <location>
        <begin position="1"/>
        <end position="68"/>
    </location>
</feature>
<feature type="compositionally biased region" description="Pro residues" evidence="3">
    <location>
        <begin position="1"/>
        <end position="21"/>
    </location>
</feature>
<dbReference type="InterPro" id="IPR045318">
    <property type="entry name" value="EZH1/2-like"/>
</dbReference>
<evidence type="ECO:0000313" key="5">
    <source>
        <dbReference type="EMBL" id="KAK7949346.1"/>
    </source>
</evidence>
<evidence type="ECO:0000313" key="6">
    <source>
        <dbReference type="Proteomes" id="UP001391051"/>
    </source>
</evidence>
<dbReference type="PROSITE" id="PS50280">
    <property type="entry name" value="SET"/>
    <property type="match status" value="1"/>
</dbReference>
<protein>
    <recommendedName>
        <fullName evidence="4">SET domain-containing protein</fullName>
    </recommendedName>
</protein>
<reference evidence="5 6" key="1">
    <citation type="submission" date="2023-01" db="EMBL/GenBank/DDBJ databases">
        <title>Analysis of 21 Apiospora genomes using comparative genomics revels a genus with tremendous synthesis potential of carbohydrate active enzymes and secondary metabolites.</title>
        <authorList>
            <person name="Sorensen T."/>
        </authorList>
    </citation>
    <scope>NUCLEOTIDE SEQUENCE [LARGE SCALE GENOMIC DNA]</scope>
    <source>
        <strain evidence="5 6">CBS 24483</strain>
    </source>
</reference>